<dbReference type="InterPro" id="IPR016979">
    <property type="entry name" value="DUF2129"/>
</dbReference>
<dbReference type="EMBL" id="SWLG01000005">
    <property type="protein sequence ID" value="TLS37651.1"/>
    <property type="molecule type" value="Genomic_DNA"/>
</dbReference>
<dbReference type="PIRSF" id="PIRSF031653">
    <property type="entry name" value="UCP031653"/>
    <property type="match status" value="1"/>
</dbReference>
<dbReference type="Pfam" id="PF09902">
    <property type="entry name" value="DUF2129"/>
    <property type="match status" value="1"/>
</dbReference>
<reference evidence="3 4" key="1">
    <citation type="submission" date="2019-04" db="EMBL/GenBank/DDBJ databases">
        <title>Bacillus caeni sp. nov., a bacterium isolated from mangrove sediment.</title>
        <authorList>
            <person name="Huang H."/>
            <person name="Mo K."/>
            <person name="Hu Y."/>
        </authorList>
    </citation>
    <scope>NUCLEOTIDE SEQUENCE [LARGE SCALE GENOMIC DNA]</scope>
    <source>
        <strain evidence="3 4">HB172195</strain>
    </source>
</reference>
<dbReference type="HAMAP" id="MF_01126">
    <property type="entry name" value="UPF0298"/>
    <property type="match status" value="1"/>
</dbReference>
<dbReference type="NCBIfam" id="NF002777">
    <property type="entry name" value="PRK02886.1"/>
    <property type="match status" value="1"/>
</dbReference>
<keyword evidence="1 2" id="KW-0963">Cytoplasm</keyword>
<sequence>MFVLRRGLAVYIHSLKYAKQLRRYGNVHYVSTRKKYVILYVNDDSIEQTIQKLESLHFVKRIEKSMRPDVKTEYQNAKPDKAKEYDYKMGL</sequence>
<protein>
    <recommendedName>
        <fullName evidence="2">UPF0298 protein FCL54_07435</fullName>
    </recommendedName>
</protein>
<name>A0A5R9F3S5_9BACL</name>
<dbReference type="Proteomes" id="UP000308230">
    <property type="component" value="Unassembled WGS sequence"/>
</dbReference>
<proteinExistence type="inferred from homology"/>
<dbReference type="AlphaFoldDB" id="A0A5R9F3S5"/>
<comment type="similarity">
    <text evidence="2">Belongs to the UPF0298 family.</text>
</comment>
<evidence type="ECO:0000256" key="2">
    <source>
        <dbReference type="HAMAP-Rule" id="MF_01126"/>
    </source>
</evidence>
<dbReference type="RefSeq" id="WP_138124947.1">
    <property type="nucleotide sequence ID" value="NZ_SWLG01000005.1"/>
</dbReference>
<evidence type="ECO:0000256" key="1">
    <source>
        <dbReference type="ARBA" id="ARBA00022490"/>
    </source>
</evidence>
<keyword evidence="4" id="KW-1185">Reference proteome</keyword>
<dbReference type="OrthoDB" id="2990788at2"/>
<accession>A0A5R9F3S5</accession>
<comment type="caution">
    <text evidence="3">The sequence shown here is derived from an EMBL/GenBank/DDBJ whole genome shotgun (WGS) entry which is preliminary data.</text>
</comment>
<comment type="subcellular location">
    <subcellularLocation>
        <location evidence="2">Cytoplasm</location>
    </subcellularLocation>
</comment>
<evidence type="ECO:0000313" key="3">
    <source>
        <dbReference type="EMBL" id="TLS37651.1"/>
    </source>
</evidence>
<gene>
    <name evidence="3" type="ORF">FCL54_07435</name>
</gene>
<organism evidence="3 4">
    <name type="scientific">Exobacillus caeni</name>
    <dbReference type="NCBI Taxonomy" id="2574798"/>
    <lineage>
        <taxon>Bacteria</taxon>
        <taxon>Bacillati</taxon>
        <taxon>Bacillota</taxon>
        <taxon>Bacilli</taxon>
        <taxon>Bacillales</taxon>
        <taxon>Guptibacillaceae</taxon>
        <taxon>Exobacillus</taxon>
    </lineage>
</organism>
<dbReference type="GO" id="GO:0005737">
    <property type="term" value="C:cytoplasm"/>
    <property type="evidence" value="ECO:0007669"/>
    <property type="project" value="UniProtKB-SubCell"/>
</dbReference>
<evidence type="ECO:0000313" key="4">
    <source>
        <dbReference type="Proteomes" id="UP000308230"/>
    </source>
</evidence>